<evidence type="ECO:0000256" key="5">
    <source>
        <dbReference type="ARBA" id="ARBA00023163"/>
    </source>
</evidence>
<feature type="compositionally biased region" description="Basic and acidic residues" evidence="6">
    <location>
        <begin position="229"/>
        <end position="241"/>
    </location>
</feature>
<evidence type="ECO:0000256" key="4">
    <source>
        <dbReference type="ARBA" id="ARBA00023125"/>
    </source>
</evidence>
<dbReference type="SUPFAM" id="SSF46785">
    <property type="entry name" value="Winged helix' DNA-binding domain"/>
    <property type="match status" value="1"/>
</dbReference>
<dbReference type="InterPro" id="IPR051446">
    <property type="entry name" value="HTH_trans_reg/aminotransferase"/>
</dbReference>
<keyword evidence="5" id="KW-0804">Transcription</keyword>
<keyword evidence="9" id="KW-1185">Reference proteome</keyword>
<accession>A0ABX7TZ18</accession>
<feature type="compositionally biased region" description="Gly residues" evidence="6">
    <location>
        <begin position="109"/>
        <end position="126"/>
    </location>
</feature>
<dbReference type="PROSITE" id="PS50949">
    <property type="entry name" value="HTH_GNTR"/>
    <property type="match status" value="1"/>
</dbReference>
<evidence type="ECO:0000256" key="3">
    <source>
        <dbReference type="ARBA" id="ARBA00023015"/>
    </source>
</evidence>
<evidence type="ECO:0000313" key="9">
    <source>
        <dbReference type="Proteomes" id="UP000663908"/>
    </source>
</evidence>
<feature type="domain" description="HTH gntR-type" evidence="7">
    <location>
        <begin position="31"/>
        <end position="99"/>
    </location>
</feature>
<dbReference type="Gene3D" id="1.10.10.10">
    <property type="entry name" value="Winged helix-like DNA-binding domain superfamily/Winged helix DNA-binding domain"/>
    <property type="match status" value="1"/>
</dbReference>
<dbReference type="Pfam" id="PF00155">
    <property type="entry name" value="Aminotran_1_2"/>
    <property type="match status" value="1"/>
</dbReference>
<feature type="region of interest" description="Disordered" evidence="6">
    <location>
        <begin position="656"/>
        <end position="680"/>
    </location>
</feature>
<evidence type="ECO:0000256" key="1">
    <source>
        <dbReference type="ARBA" id="ARBA00005384"/>
    </source>
</evidence>
<dbReference type="EMBL" id="CP071839">
    <property type="protein sequence ID" value="QTE02035.1"/>
    <property type="molecule type" value="Genomic_DNA"/>
</dbReference>
<dbReference type="InterPro" id="IPR036390">
    <property type="entry name" value="WH_DNA-bd_sf"/>
</dbReference>
<dbReference type="InterPro" id="IPR004839">
    <property type="entry name" value="Aminotransferase_I/II_large"/>
</dbReference>
<evidence type="ECO:0000256" key="6">
    <source>
        <dbReference type="SAM" id="MobiDB-lite"/>
    </source>
</evidence>
<reference evidence="8 9" key="1">
    <citation type="submission" date="2021-03" db="EMBL/GenBank/DDBJ databases">
        <title>Complete genome sequence of Streptomyces cyanogenus S136, producer of anticancer angucycline landomycin A.</title>
        <authorList>
            <person name="Hrab P."/>
            <person name="Ruckert C."/>
            <person name="Busche T."/>
            <person name="Ostash I."/>
            <person name="Kalinowski J."/>
            <person name="Fedorenko V."/>
            <person name="Yushchuk O."/>
            <person name="Ostash B."/>
        </authorList>
    </citation>
    <scope>NUCLEOTIDE SEQUENCE [LARGE SCALE GENOMIC DNA]</scope>
    <source>
        <strain evidence="8 9">S136</strain>
    </source>
</reference>
<feature type="region of interest" description="Disordered" evidence="6">
    <location>
        <begin position="100"/>
        <end position="126"/>
    </location>
</feature>
<dbReference type="CDD" id="cd07377">
    <property type="entry name" value="WHTH_GntR"/>
    <property type="match status" value="1"/>
</dbReference>
<protein>
    <submittedName>
        <fullName evidence="8">HTH-type transcriptional regulatory protein GabR</fullName>
    </submittedName>
</protein>
<dbReference type="CDD" id="cd00609">
    <property type="entry name" value="AAT_like"/>
    <property type="match status" value="1"/>
</dbReference>
<evidence type="ECO:0000259" key="7">
    <source>
        <dbReference type="PROSITE" id="PS50949"/>
    </source>
</evidence>
<feature type="compositionally biased region" description="Basic and acidic residues" evidence="6">
    <location>
        <begin position="209"/>
        <end position="221"/>
    </location>
</feature>
<dbReference type="PANTHER" id="PTHR46577">
    <property type="entry name" value="HTH-TYPE TRANSCRIPTIONAL REGULATORY PROTEIN GABR"/>
    <property type="match status" value="1"/>
</dbReference>
<name>A0ABX7TZ18_STRCY</name>
<dbReference type="Pfam" id="PF00392">
    <property type="entry name" value="GntR"/>
    <property type="match status" value="1"/>
</dbReference>
<dbReference type="RefSeq" id="WP_243769380.1">
    <property type="nucleotide sequence ID" value="NZ_CP071839.1"/>
</dbReference>
<feature type="compositionally biased region" description="Polar residues" evidence="6">
    <location>
        <begin position="192"/>
        <end position="205"/>
    </location>
</feature>
<dbReference type="Proteomes" id="UP000663908">
    <property type="component" value="Chromosome"/>
</dbReference>
<feature type="region of interest" description="Disordered" evidence="6">
    <location>
        <begin position="152"/>
        <end position="278"/>
    </location>
</feature>
<gene>
    <name evidence="8" type="primary">gabR6</name>
    <name evidence="8" type="ORF">S1361_32180</name>
</gene>
<keyword evidence="3" id="KW-0805">Transcription regulation</keyword>
<evidence type="ECO:0000256" key="2">
    <source>
        <dbReference type="ARBA" id="ARBA00022898"/>
    </source>
</evidence>
<dbReference type="Gene3D" id="3.40.640.10">
    <property type="entry name" value="Type I PLP-dependent aspartate aminotransferase-like (Major domain)"/>
    <property type="match status" value="1"/>
</dbReference>
<keyword evidence="4" id="KW-0238">DNA-binding</keyword>
<dbReference type="InterPro" id="IPR000524">
    <property type="entry name" value="Tscrpt_reg_HTH_GntR"/>
</dbReference>
<proteinExistence type="inferred from homology"/>
<feature type="compositionally biased region" description="Gly residues" evidence="6">
    <location>
        <begin position="249"/>
        <end position="262"/>
    </location>
</feature>
<dbReference type="SUPFAM" id="SSF53383">
    <property type="entry name" value="PLP-dependent transferases"/>
    <property type="match status" value="1"/>
</dbReference>
<comment type="similarity">
    <text evidence="1">In the C-terminal section; belongs to the class-I pyridoxal-phosphate-dependent aminotransferase family.</text>
</comment>
<dbReference type="InterPro" id="IPR015421">
    <property type="entry name" value="PyrdxlP-dep_Trfase_major"/>
</dbReference>
<evidence type="ECO:0000313" key="8">
    <source>
        <dbReference type="EMBL" id="QTE02035.1"/>
    </source>
</evidence>
<dbReference type="SMART" id="SM00345">
    <property type="entry name" value="HTH_GNTR"/>
    <property type="match status" value="1"/>
</dbReference>
<dbReference type="PANTHER" id="PTHR46577:SF1">
    <property type="entry name" value="HTH-TYPE TRANSCRIPTIONAL REGULATORY PROTEIN GABR"/>
    <property type="match status" value="1"/>
</dbReference>
<dbReference type="InterPro" id="IPR015424">
    <property type="entry name" value="PyrdxlP-dep_Trfase"/>
</dbReference>
<keyword evidence="2" id="KW-0663">Pyridoxal phosphate</keyword>
<sequence length="680" mass="69938">MSRVDEGRDTAEVPARGSDFLQLAVADVPAGGKAEWLTGRLREAMADGRLAVGSRLPPTRVLAAELRVSRGVVTEAYRRLAEDGQVAGRRRGGTVVLATPFASAPPTSSGGGGDSPGAGEEGVHGGIGAAGGAADAGDLAGLSSCERGCGAGEACAGRRGGEPEGACTGPDAEPYARGHGDGPDAACARPTGTDSHPGSGQSHGPNGSRPDRPHSGRRGGEPEGACTGRDAEPYAHGRGGEPDGACTGRDGGTVDGACAGRGGRADGPWVRQDGGAGSGGVPGAEVFDVLRAAPADVDFTPGRPDLTTFPRAAWLRAERAVLAELSADQLGYGDPRGAPRLRRAVAGWLARVRGVRVEPDAVLIVAGTAQALTLLHPVLRADGVDAVAVEDPGSLGARQHLGHGGLATPPVPVDAEGVRVDALRATGARAVLLTPAHQFPTGVVTSGERRRELLEWARGGGLILEDDYDAEHRYDRPPVPALRALLADRVCYMGSVSKLLAPALRIGWLVAPARHRAALVDAKRFNDLGNAVLPQLVLARLMESGELERHLRLVRGRHRRRRDAMIAALAEHLPGARVHGAAAGLHLTVTYAGDVPDTELAAAALARGVKCQPLSWHRQRPGPPGLVLGYAATPPGVVADGVAVLGRTLRELGRPAAVRLSPPLPDASPGPRSRTRRSPS</sequence>
<dbReference type="InterPro" id="IPR036388">
    <property type="entry name" value="WH-like_DNA-bd_sf"/>
</dbReference>
<organism evidence="8 9">
    <name type="scientific">Streptomyces cyanogenus</name>
    <dbReference type="NCBI Taxonomy" id="80860"/>
    <lineage>
        <taxon>Bacteria</taxon>
        <taxon>Bacillati</taxon>
        <taxon>Actinomycetota</taxon>
        <taxon>Actinomycetes</taxon>
        <taxon>Kitasatosporales</taxon>
        <taxon>Streptomycetaceae</taxon>
        <taxon>Streptomyces</taxon>
    </lineage>
</organism>